<evidence type="ECO:0000256" key="1">
    <source>
        <dbReference type="SAM" id="MobiDB-lite"/>
    </source>
</evidence>
<reference evidence="2" key="1">
    <citation type="submission" date="2020-07" db="EMBL/GenBank/DDBJ databases">
        <title>Complete genome sequence of Streptomyces phage Shaeky.</title>
        <authorList>
            <person name="Shodrock S.L."/>
            <person name="Higbee T."/>
            <person name="Clark J.D."/>
            <person name="Hernandez I."/>
            <person name="Liu M."/>
            <person name="Burrowes B."/>
        </authorList>
    </citation>
    <scope>NUCLEOTIDE SEQUENCE</scope>
</reference>
<protein>
    <submittedName>
        <fullName evidence="2">Uncharacterized protein</fullName>
    </submittedName>
</protein>
<organism evidence="2 3">
    <name type="scientific">Streptomyces phage Shaeky</name>
    <dbReference type="NCBI Taxonomy" id="2767586"/>
    <lineage>
        <taxon>Viruses</taxon>
        <taxon>Duplodnaviria</taxon>
        <taxon>Heunggongvirae</taxon>
        <taxon>Uroviricota</taxon>
        <taxon>Caudoviricetes</taxon>
        <taxon>Colingsworthviridae</taxon>
        <taxon>Shaekyvirus</taxon>
        <taxon>Shaekyvirus shaeky</taxon>
    </lineage>
</organism>
<keyword evidence="3" id="KW-1185">Reference proteome</keyword>
<sequence length="104" mass="11365">MTTQADSARALRKSLDSPALGDQAPTMPEGWGCFVSEPAVYANGVTASRWYASSPYPVERLKRVLGEAAWHLAPTVWADTWEELCGKVAEQERLYARLSGGQHG</sequence>
<feature type="region of interest" description="Disordered" evidence="1">
    <location>
        <begin position="1"/>
        <end position="24"/>
    </location>
</feature>
<dbReference type="EMBL" id="MT701595">
    <property type="protein sequence ID" value="QPB09753.1"/>
    <property type="molecule type" value="Genomic_DNA"/>
</dbReference>
<name>A0A873WHD2_9CAUD</name>
<evidence type="ECO:0000313" key="2">
    <source>
        <dbReference type="EMBL" id="QPB09753.1"/>
    </source>
</evidence>
<accession>A0A873WHD2</accession>
<dbReference type="Proteomes" id="UP000663581">
    <property type="component" value="Segment"/>
</dbReference>
<gene>
    <name evidence="2" type="ORF">CPT_Shaeky_066</name>
</gene>
<evidence type="ECO:0000313" key="3">
    <source>
        <dbReference type="Proteomes" id="UP000663581"/>
    </source>
</evidence>
<proteinExistence type="predicted"/>